<dbReference type="PIRSF" id="PIRSF004761">
    <property type="entry name" value="Hydrgn_mat_HypA"/>
    <property type="match status" value="1"/>
</dbReference>
<accession>A0A3N4E3R8</accession>
<organism evidence="7 9">
    <name type="scientific">Shewanella psychromarinicola</name>
    <dbReference type="NCBI Taxonomy" id="2487742"/>
    <lineage>
        <taxon>Bacteria</taxon>
        <taxon>Pseudomonadati</taxon>
        <taxon>Pseudomonadota</taxon>
        <taxon>Gammaproteobacteria</taxon>
        <taxon>Alteromonadales</taxon>
        <taxon>Shewanellaceae</taxon>
        <taxon>Shewanella</taxon>
    </lineage>
</organism>
<dbReference type="InterPro" id="IPR020538">
    <property type="entry name" value="Hydgase_Ni_incorp_HypA/HybF_CS"/>
</dbReference>
<dbReference type="EMBL" id="CP034073">
    <property type="protein sequence ID" value="AZG33884.1"/>
    <property type="molecule type" value="Genomic_DNA"/>
</dbReference>
<dbReference type="Gene3D" id="3.30.2320.80">
    <property type="match status" value="1"/>
</dbReference>
<comment type="function">
    <text evidence="5">Involved in the maturation of [NiFe] hydrogenases. Required for nickel insertion into the metal center of the hydrogenase.</text>
</comment>
<reference evidence="6 8" key="1">
    <citation type="submission" date="2018-11" db="EMBL/GenBank/DDBJ databases">
        <title>Shewanella sp. M2.</title>
        <authorList>
            <person name="Hwang Y.J."/>
            <person name="Hwang C.Y."/>
        </authorList>
    </citation>
    <scope>NUCLEOTIDE SEQUENCE [LARGE SCALE GENOMIC DNA]</scope>
    <source>
        <strain evidence="6 8">M2</strain>
    </source>
</reference>
<evidence type="ECO:0000256" key="5">
    <source>
        <dbReference type="HAMAP-Rule" id="MF_00213"/>
    </source>
</evidence>
<feature type="binding site" evidence="5">
    <location>
        <position position="73"/>
    </location>
    <ligand>
        <name>Zn(2+)</name>
        <dbReference type="ChEBI" id="CHEBI:29105"/>
    </ligand>
</feature>
<dbReference type="RefSeq" id="WP_124013224.1">
    <property type="nucleotide sequence ID" value="NZ_CP034073.1"/>
</dbReference>
<reference evidence="9" key="2">
    <citation type="submission" date="2018-11" db="EMBL/GenBank/DDBJ databases">
        <title>Shewanella sp. R106.</title>
        <authorList>
            <person name="Hwang Y.J."/>
            <person name="Hwang C.Y."/>
        </authorList>
    </citation>
    <scope>NUCLEOTIDE SEQUENCE [LARGE SCALE GENOMIC DNA]</scope>
    <source>
        <strain evidence="9">R106</strain>
    </source>
</reference>
<dbReference type="HAMAP" id="MF_00213">
    <property type="entry name" value="HypA_HybF"/>
    <property type="match status" value="1"/>
</dbReference>
<evidence type="ECO:0000313" key="6">
    <source>
        <dbReference type="EMBL" id="AZG33884.1"/>
    </source>
</evidence>
<keyword evidence="4 5" id="KW-0862">Zinc</keyword>
<protein>
    <recommendedName>
        <fullName evidence="5">Hydrogenase maturation factor HypA</fullName>
    </recommendedName>
</protein>
<keyword evidence="8" id="KW-1185">Reference proteome</keyword>
<feature type="binding site" evidence="5">
    <location>
        <position position="2"/>
    </location>
    <ligand>
        <name>Ni(2+)</name>
        <dbReference type="ChEBI" id="CHEBI:49786"/>
    </ligand>
</feature>
<dbReference type="Proteomes" id="UP000273778">
    <property type="component" value="Chromosome"/>
</dbReference>
<dbReference type="EMBL" id="RKKB01000005">
    <property type="protein sequence ID" value="RPA31478.1"/>
    <property type="molecule type" value="Genomic_DNA"/>
</dbReference>
<feature type="binding site" evidence="5">
    <location>
        <position position="89"/>
    </location>
    <ligand>
        <name>Zn(2+)</name>
        <dbReference type="ChEBI" id="CHEBI:29105"/>
    </ligand>
</feature>
<evidence type="ECO:0000313" key="9">
    <source>
        <dbReference type="Proteomes" id="UP000278855"/>
    </source>
</evidence>
<dbReference type="PANTHER" id="PTHR34535">
    <property type="entry name" value="HYDROGENASE MATURATION FACTOR HYPA"/>
    <property type="match status" value="1"/>
</dbReference>
<dbReference type="GO" id="GO:0008270">
    <property type="term" value="F:zinc ion binding"/>
    <property type="evidence" value="ECO:0007669"/>
    <property type="project" value="UniProtKB-UniRule"/>
</dbReference>
<sequence length="112" mass="12548">MHEATITSALVKTLLAEATRHGVTHVKRVTVKIGMLKAVEPQALSFCFNMFAEGTIAENAELVIEHLPPIARCRGCQVQFKVPKFKFRCPDCDDTNLEIIQGEELFIDSFEI</sequence>
<dbReference type="Pfam" id="PF01155">
    <property type="entry name" value="HypA"/>
    <property type="match status" value="1"/>
</dbReference>
<evidence type="ECO:0000256" key="4">
    <source>
        <dbReference type="ARBA" id="ARBA00022833"/>
    </source>
</evidence>
<dbReference type="OrthoDB" id="288014at2"/>
<evidence type="ECO:0000313" key="7">
    <source>
        <dbReference type="EMBL" id="RPA31478.1"/>
    </source>
</evidence>
<evidence type="ECO:0000256" key="2">
    <source>
        <dbReference type="ARBA" id="ARBA00022596"/>
    </source>
</evidence>
<evidence type="ECO:0000313" key="8">
    <source>
        <dbReference type="Proteomes" id="UP000273778"/>
    </source>
</evidence>
<dbReference type="Proteomes" id="UP000278855">
    <property type="component" value="Unassembled WGS sequence"/>
</dbReference>
<dbReference type="KEGG" id="spsr:EGC80_02385"/>
<dbReference type="InterPro" id="IPR000688">
    <property type="entry name" value="HypA/HybF"/>
</dbReference>
<evidence type="ECO:0000256" key="1">
    <source>
        <dbReference type="ARBA" id="ARBA00010748"/>
    </source>
</evidence>
<keyword evidence="3 5" id="KW-0479">Metal-binding</keyword>
<feature type="binding site" evidence="5">
    <location>
        <position position="92"/>
    </location>
    <ligand>
        <name>Zn(2+)</name>
        <dbReference type="ChEBI" id="CHEBI:29105"/>
    </ligand>
</feature>
<comment type="similarity">
    <text evidence="1 5">Belongs to the HypA/HybF family.</text>
</comment>
<dbReference type="NCBIfam" id="TIGR00100">
    <property type="entry name" value="hypA"/>
    <property type="match status" value="1"/>
</dbReference>
<reference evidence="7" key="3">
    <citation type="submission" date="2018-11" db="EMBL/GenBank/DDBJ databases">
        <authorList>
            <person name="Hwang Y.J."/>
            <person name="Hwang C.Y."/>
        </authorList>
    </citation>
    <scope>NUCLEOTIDE SEQUENCE</scope>
    <source>
        <strain evidence="7">R106</strain>
    </source>
</reference>
<name>A0A3N4E3R8_9GAMM</name>
<evidence type="ECO:0000256" key="3">
    <source>
        <dbReference type="ARBA" id="ARBA00022723"/>
    </source>
</evidence>
<dbReference type="AlphaFoldDB" id="A0A3N4E3R8"/>
<gene>
    <name evidence="5 7" type="primary">hypA</name>
    <name evidence="7" type="ORF">EGC77_13885</name>
    <name evidence="6" type="ORF">EGC80_02385</name>
</gene>
<dbReference type="PROSITE" id="PS01249">
    <property type="entry name" value="HYPA"/>
    <property type="match status" value="1"/>
</dbReference>
<dbReference type="GO" id="GO:0051604">
    <property type="term" value="P:protein maturation"/>
    <property type="evidence" value="ECO:0007669"/>
    <property type="project" value="InterPro"/>
</dbReference>
<dbReference type="PANTHER" id="PTHR34535:SF3">
    <property type="entry name" value="HYDROGENASE MATURATION FACTOR HYPA"/>
    <property type="match status" value="1"/>
</dbReference>
<feature type="binding site" evidence="5">
    <location>
        <position position="76"/>
    </location>
    <ligand>
        <name>Zn(2+)</name>
        <dbReference type="ChEBI" id="CHEBI:29105"/>
    </ligand>
</feature>
<dbReference type="GO" id="GO:0016151">
    <property type="term" value="F:nickel cation binding"/>
    <property type="evidence" value="ECO:0007669"/>
    <property type="project" value="UniProtKB-UniRule"/>
</dbReference>
<keyword evidence="2 5" id="KW-0533">Nickel</keyword>
<proteinExistence type="inferred from homology"/>